<organism evidence="3 4">
    <name type="scientific">Fervidibacillus albus</name>
    <dbReference type="NCBI Taxonomy" id="2980026"/>
    <lineage>
        <taxon>Bacteria</taxon>
        <taxon>Bacillati</taxon>
        <taxon>Bacillota</taxon>
        <taxon>Bacilli</taxon>
        <taxon>Bacillales</taxon>
        <taxon>Bacillaceae</taxon>
        <taxon>Fervidibacillus</taxon>
    </lineage>
</organism>
<reference evidence="3" key="1">
    <citation type="submission" date="2022-09" db="EMBL/GenBank/DDBJ databases">
        <title>Complete Genomes of Fervidibacillus albus and Fervidibacillus halotolerans isolated from tidal flat sediments.</title>
        <authorList>
            <person name="Kwon K.K."/>
            <person name="Yang S.-H."/>
            <person name="Park M.J."/>
            <person name="Oh H.-M."/>
        </authorList>
    </citation>
    <scope>NUCLEOTIDE SEQUENCE</scope>
    <source>
        <strain evidence="3">MEBiC13591</strain>
    </source>
</reference>
<evidence type="ECO:0000313" key="3">
    <source>
        <dbReference type="EMBL" id="WAA10445.1"/>
    </source>
</evidence>
<gene>
    <name evidence="3" type="ORF">OE104_03695</name>
</gene>
<evidence type="ECO:0000313" key="4">
    <source>
        <dbReference type="Proteomes" id="UP001164718"/>
    </source>
</evidence>
<dbReference type="AlphaFoldDB" id="A0A9E8LW62"/>
<keyword evidence="4" id="KW-1185">Reference proteome</keyword>
<feature type="compositionally biased region" description="Basic residues" evidence="1">
    <location>
        <begin position="77"/>
        <end position="100"/>
    </location>
</feature>
<proteinExistence type="predicted"/>
<dbReference type="EMBL" id="CP106878">
    <property type="protein sequence ID" value="WAA10445.1"/>
    <property type="molecule type" value="Genomic_DNA"/>
</dbReference>
<dbReference type="RefSeq" id="WP_275418236.1">
    <property type="nucleotide sequence ID" value="NZ_CP106878.1"/>
</dbReference>
<dbReference type="NCBIfam" id="NF041554">
    <property type="entry name" value="SA1362_fam"/>
    <property type="match status" value="1"/>
</dbReference>
<feature type="transmembrane region" description="Helical" evidence="2">
    <location>
        <begin position="31"/>
        <end position="49"/>
    </location>
</feature>
<dbReference type="InterPro" id="IPR048110">
    <property type="entry name" value="SA1362/YqhP-like"/>
</dbReference>
<feature type="region of interest" description="Disordered" evidence="1">
    <location>
        <begin position="77"/>
        <end position="117"/>
    </location>
</feature>
<feature type="transmembrane region" description="Helical" evidence="2">
    <location>
        <begin position="7"/>
        <end position="25"/>
    </location>
</feature>
<protein>
    <submittedName>
        <fullName evidence="3">Uncharacterized protein</fullName>
    </submittedName>
</protein>
<feature type="compositionally biased region" description="Basic residues" evidence="1">
    <location>
        <begin position="108"/>
        <end position="117"/>
    </location>
</feature>
<dbReference type="Proteomes" id="UP001164718">
    <property type="component" value="Chromosome"/>
</dbReference>
<keyword evidence="2" id="KW-1133">Transmembrane helix</keyword>
<name>A0A9E8LW62_9BACI</name>
<accession>A0A9E8LW62</accession>
<dbReference type="KEGG" id="faf:OE104_03695"/>
<keyword evidence="2" id="KW-0472">Membrane</keyword>
<evidence type="ECO:0000256" key="2">
    <source>
        <dbReference type="SAM" id="Phobius"/>
    </source>
</evidence>
<sequence length="117" mass="13389">MKRKTPVFVYILFLFALLGFGTLLMTNPGALVRYFVGTMIVIAILLLVFKFFSPSNIVRTEEDRAFAKAAKYSKKRLKKKLTSKKKGPRSKQALRKHPKHLTVIEGKKGKRKSRALH</sequence>
<evidence type="ECO:0000256" key="1">
    <source>
        <dbReference type="SAM" id="MobiDB-lite"/>
    </source>
</evidence>
<keyword evidence="2" id="KW-0812">Transmembrane</keyword>